<organism evidence="2 3">
    <name type="scientific">Phytophthora megakarya</name>
    <dbReference type="NCBI Taxonomy" id="4795"/>
    <lineage>
        <taxon>Eukaryota</taxon>
        <taxon>Sar</taxon>
        <taxon>Stramenopiles</taxon>
        <taxon>Oomycota</taxon>
        <taxon>Peronosporomycetes</taxon>
        <taxon>Peronosporales</taxon>
        <taxon>Peronosporaceae</taxon>
        <taxon>Phytophthora</taxon>
    </lineage>
</organism>
<gene>
    <name evidence="2" type="ORF">PHMEG_00022711</name>
</gene>
<sequence length="358" mass="40937">MAERYNNDELIAYTKVPVRLPKLHTKGDYKAWRSEMTLHFDSRMLGDITYCPERYDEQEGLRRAKYKGRYEAQKNTVVSALTVSLSVDLRTAFKIDEIRDNINVASMLYERITQHFEAGDGINPDYLLQELVNRNFSLTRRIGKFQDLARKHGDWINNNDSKSLTLAEVLLRLRAAEHQRAQLCVQTRETALLSVCGEVDSGKLQTGSDRVKRSNRSADQQSARRNSVDGSETDLDPDSDLEEKPHPPQVSGMETPADLDSRQDPLTRQTKVKAEPYSFIEPDKPTLYLPKATQVSESEVRKPLSKTSMYHRKEPRDFVDQDPVMRILKLKWIADLRVPVTAPATLANRLDAAMDDTK</sequence>
<keyword evidence="3" id="KW-1185">Reference proteome</keyword>
<feature type="compositionally biased region" description="Acidic residues" evidence="1">
    <location>
        <begin position="231"/>
        <end position="241"/>
    </location>
</feature>
<dbReference type="EMBL" id="NBNE01004540">
    <property type="protein sequence ID" value="OWZ05236.1"/>
    <property type="molecule type" value="Genomic_DNA"/>
</dbReference>
<dbReference type="OrthoDB" id="124021at2759"/>
<evidence type="ECO:0000256" key="1">
    <source>
        <dbReference type="SAM" id="MobiDB-lite"/>
    </source>
</evidence>
<reference evidence="3" key="1">
    <citation type="submission" date="2017-03" db="EMBL/GenBank/DDBJ databases">
        <title>Phytopthora megakarya and P. palmivora, two closely related causual agents of cacao black pod achieved similar genome size and gene model numbers by different mechanisms.</title>
        <authorList>
            <person name="Ali S."/>
            <person name="Shao J."/>
            <person name="Larry D.J."/>
            <person name="Kronmiller B."/>
            <person name="Shen D."/>
            <person name="Strem M.D."/>
            <person name="Melnick R.L."/>
            <person name="Guiltinan M.J."/>
            <person name="Tyler B.M."/>
            <person name="Meinhardt L.W."/>
            <person name="Bailey B.A."/>
        </authorList>
    </citation>
    <scope>NUCLEOTIDE SEQUENCE [LARGE SCALE GENOMIC DNA]</scope>
    <source>
        <strain evidence="3">zdho120</strain>
    </source>
</reference>
<evidence type="ECO:0000313" key="3">
    <source>
        <dbReference type="Proteomes" id="UP000198211"/>
    </source>
</evidence>
<name>A0A225VI03_9STRA</name>
<evidence type="ECO:0000313" key="2">
    <source>
        <dbReference type="EMBL" id="OWZ05236.1"/>
    </source>
</evidence>
<dbReference type="AlphaFoldDB" id="A0A225VI03"/>
<feature type="compositionally biased region" description="Polar residues" evidence="1">
    <location>
        <begin position="217"/>
        <end position="230"/>
    </location>
</feature>
<accession>A0A225VI03</accession>
<feature type="region of interest" description="Disordered" evidence="1">
    <location>
        <begin position="203"/>
        <end position="277"/>
    </location>
</feature>
<proteinExistence type="predicted"/>
<comment type="caution">
    <text evidence="2">The sequence shown here is derived from an EMBL/GenBank/DDBJ whole genome shotgun (WGS) entry which is preliminary data.</text>
</comment>
<dbReference type="Proteomes" id="UP000198211">
    <property type="component" value="Unassembled WGS sequence"/>
</dbReference>
<protein>
    <submittedName>
        <fullName evidence="2">Uncharacterized protein</fullName>
    </submittedName>
</protein>